<evidence type="ECO:0000313" key="1">
    <source>
        <dbReference type="EMBL" id="KAF4636416.1"/>
    </source>
</evidence>
<dbReference type="SUPFAM" id="SSF56112">
    <property type="entry name" value="Protein kinase-like (PK-like)"/>
    <property type="match status" value="1"/>
</dbReference>
<comment type="caution">
    <text evidence="1">The sequence shown here is derived from an EMBL/GenBank/DDBJ whole genome shotgun (WGS) entry which is preliminary data.</text>
</comment>
<dbReference type="EMBL" id="JAAMPI010000067">
    <property type="protein sequence ID" value="KAF4636416.1"/>
    <property type="molecule type" value="Genomic_DNA"/>
</dbReference>
<sequence>MDPSSILSVVHLCFQYGGLLIETCQHFRKAEAELKELVIRVEGSWLRIKQQLRFIERIALTLDDEHRCVQDEILGLLAMKLSLAQTSVDKVVKKTEGKQSRLSSVIRGGKYVMQRVALNTVISDLEEWQCRFDPSWFLIMLIANPVIDQHLADQKAEQEQSGNRSIGSPITLATSLRDALRAEPRQHISIFLPMLEMHGPGIPYSNAKTAQIGGHWFIIERYTCQTGRSLTAQNNDVRTLARKLAIVDPRTFGLLNCKGVVRVLDQQRSQIQSFDFVFRVPESMEITQSLRQNLLSGEMHYSLSRRILMAKELAKSVSYVHNLNFVHKHICPETILLLQDLRSRFSTFLVGFDNFRAADGGTNFAGDTTWERNLYRHPSRQGEFPEEEYKMQHDVPEYGDAYQKFSKWLDSTGAIESPQMVNSPKYQSIIARKLKEYFVHLAKTSLPISIGDKYSSIVVTCLTCLDKDNEDFGDEDEMLDDGGILVAVRFMETILLKLDEINV</sequence>
<keyword evidence="2" id="KW-1185">Reference proteome</keyword>
<reference evidence="1 2" key="1">
    <citation type="submission" date="2020-03" db="EMBL/GenBank/DDBJ databases">
        <title>Draft Genome Sequence of Cudoniella acicularis.</title>
        <authorList>
            <person name="Buettner E."/>
            <person name="Kellner H."/>
        </authorList>
    </citation>
    <scope>NUCLEOTIDE SEQUENCE [LARGE SCALE GENOMIC DNA]</scope>
    <source>
        <strain evidence="1 2">DSM 108380</strain>
    </source>
</reference>
<evidence type="ECO:0000313" key="2">
    <source>
        <dbReference type="Proteomes" id="UP000566819"/>
    </source>
</evidence>
<proteinExistence type="predicted"/>
<dbReference type="Proteomes" id="UP000566819">
    <property type="component" value="Unassembled WGS sequence"/>
</dbReference>
<gene>
    <name evidence="1" type="ORF">G7Y89_g1656</name>
</gene>
<evidence type="ECO:0008006" key="3">
    <source>
        <dbReference type="Google" id="ProtNLM"/>
    </source>
</evidence>
<dbReference type="PANTHER" id="PTHR37542:SF1">
    <property type="entry name" value="PRION-INHIBITION AND PROPAGATION HELO DOMAIN-CONTAINING PROTEIN"/>
    <property type="match status" value="1"/>
</dbReference>
<protein>
    <recommendedName>
        <fullName evidence="3">Protein kinase domain-containing protein</fullName>
    </recommendedName>
</protein>
<dbReference type="InterPro" id="IPR011009">
    <property type="entry name" value="Kinase-like_dom_sf"/>
</dbReference>
<accession>A0A8H4W7P2</accession>
<organism evidence="1 2">
    <name type="scientific">Cudoniella acicularis</name>
    <dbReference type="NCBI Taxonomy" id="354080"/>
    <lineage>
        <taxon>Eukaryota</taxon>
        <taxon>Fungi</taxon>
        <taxon>Dikarya</taxon>
        <taxon>Ascomycota</taxon>
        <taxon>Pezizomycotina</taxon>
        <taxon>Leotiomycetes</taxon>
        <taxon>Helotiales</taxon>
        <taxon>Tricladiaceae</taxon>
        <taxon>Cudoniella</taxon>
    </lineage>
</organism>
<dbReference type="Gene3D" id="1.10.510.10">
    <property type="entry name" value="Transferase(Phosphotransferase) domain 1"/>
    <property type="match status" value="1"/>
</dbReference>
<dbReference type="OrthoDB" id="1911848at2759"/>
<dbReference type="PANTHER" id="PTHR37542">
    <property type="entry name" value="HELO DOMAIN-CONTAINING PROTEIN-RELATED"/>
    <property type="match status" value="1"/>
</dbReference>
<dbReference type="AlphaFoldDB" id="A0A8H4W7P2"/>
<name>A0A8H4W7P2_9HELO</name>